<proteinExistence type="predicted"/>
<reference evidence="1 2" key="1">
    <citation type="journal article" date="2019" name="Int. J. Syst. Evol. Microbiol.">
        <title>The Global Catalogue of Microorganisms (GCM) 10K type strain sequencing project: providing services to taxonomists for standard genome sequencing and annotation.</title>
        <authorList>
            <consortium name="The Broad Institute Genomics Platform"/>
            <consortium name="The Broad Institute Genome Sequencing Center for Infectious Disease"/>
            <person name="Wu L."/>
            <person name="Ma J."/>
        </authorList>
    </citation>
    <scope>NUCLEOTIDE SEQUENCE [LARGE SCALE GENOMIC DNA]</scope>
    <source>
        <strain evidence="1 2">CGMCC 1.12720</strain>
    </source>
</reference>
<name>A0ACB5PQ09_9BACT</name>
<organism evidence="1 2">
    <name type="scientific">Hymenobacter qilianensis</name>
    <dbReference type="NCBI Taxonomy" id="1385715"/>
    <lineage>
        <taxon>Bacteria</taxon>
        <taxon>Pseudomonadati</taxon>
        <taxon>Bacteroidota</taxon>
        <taxon>Cytophagia</taxon>
        <taxon>Cytophagales</taxon>
        <taxon>Hymenobacteraceae</taxon>
        <taxon>Hymenobacter</taxon>
    </lineage>
</organism>
<dbReference type="EMBL" id="BMFN01000001">
    <property type="protein sequence ID" value="GGF60839.1"/>
    <property type="molecule type" value="Genomic_DNA"/>
</dbReference>
<keyword evidence="2" id="KW-1185">Reference proteome</keyword>
<dbReference type="Proteomes" id="UP000605392">
    <property type="component" value="Unassembled WGS sequence"/>
</dbReference>
<gene>
    <name evidence="1" type="ORF">GCM10011375_14970</name>
</gene>
<comment type="caution">
    <text evidence="1">The sequence shown here is derived from an EMBL/GenBank/DDBJ whole genome shotgun (WGS) entry which is preliminary data.</text>
</comment>
<sequence length="139" mass="15306">MQAVAAHLYTLHGDIVSILGGYVEAGGALSVYISYINLKLEQLTARYFQGAAPFAPQGWEGRGAEQGGTTNKCQLEEKQKRSGKTHIWRDRNSYGGCKTPARDENSITFRKFCYFTHLFFIAARGALCVSKARPAGGHF</sequence>
<protein>
    <submittedName>
        <fullName evidence="1">Uncharacterized protein</fullName>
    </submittedName>
</protein>
<evidence type="ECO:0000313" key="1">
    <source>
        <dbReference type="EMBL" id="GGF60839.1"/>
    </source>
</evidence>
<evidence type="ECO:0000313" key="2">
    <source>
        <dbReference type="Proteomes" id="UP000605392"/>
    </source>
</evidence>
<accession>A0ACB5PQ09</accession>